<dbReference type="Gene3D" id="2.30.30.60">
    <property type="match status" value="1"/>
</dbReference>
<dbReference type="SUPFAM" id="SSF82861">
    <property type="entry name" value="Mechanosensitive channel protein MscS (YggB), transmembrane region"/>
    <property type="match status" value="1"/>
</dbReference>
<keyword evidence="6 7" id="KW-0472">Membrane</keyword>
<dbReference type="PANTHER" id="PTHR30221">
    <property type="entry name" value="SMALL-CONDUCTANCE MECHANOSENSITIVE CHANNEL"/>
    <property type="match status" value="1"/>
</dbReference>
<feature type="transmembrane region" description="Helical" evidence="7">
    <location>
        <begin position="208"/>
        <end position="230"/>
    </location>
</feature>
<proteinExistence type="inferred from homology"/>
<keyword evidence="4 7" id="KW-0812">Transmembrane</keyword>
<dbReference type="Proteomes" id="UP000253370">
    <property type="component" value="Unassembled WGS sequence"/>
</dbReference>
<dbReference type="InterPro" id="IPR045275">
    <property type="entry name" value="MscS_archaea/bacteria_type"/>
</dbReference>
<comment type="function">
    <text evidence="7">Mechanosensitive channel that participates in the regulation of osmotic pressure changes within the cell, opening in response to stretch forces in the membrane lipid bilayer, without the need for other proteins. Contributes to normal resistance to hypoosmotic shock. Forms an ion channel of 1.0 nanosiemens conductance with a slight preference for anions.</text>
</comment>
<organism evidence="11 12">
    <name type="scientific">Rhodosalinus halophilus</name>
    <dbReference type="NCBI Taxonomy" id="2259333"/>
    <lineage>
        <taxon>Bacteria</taxon>
        <taxon>Pseudomonadati</taxon>
        <taxon>Pseudomonadota</taxon>
        <taxon>Alphaproteobacteria</taxon>
        <taxon>Rhodobacterales</taxon>
        <taxon>Paracoccaceae</taxon>
        <taxon>Rhodosalinus</taxon>
    </lineage>
</organism>
<gene>
    <name evidence="11" type="ORF">DRV85_00355</name>
</gene>
<evidence type="ECO:0000313" key="12">
    <source>
        <dbReference type="Proteomes" id="UP000253370"/>
    </source>
</evidence>
<dbReference type="Gene3D" id="1.10.287.1260">
    <property type="match status" value="1"/>
</dbReference>
<dbReference type="InterPro" id="IPR011066">
    <property type="entry name" value="MscS_channel_C_sf"/>
</dbReference>
<feature type="transmembrane region" description="Helical" evidence="7">
    <location>
        <begin position="166"/>
        <end position="187"/>
    </location>
</feature>
<dbReference type="InterPro" id="IPR011014">
    <property type="entry name" value="MscS_channel_TM-2"/>
</dbReference>
<evidence type="ECO:0000256" key="8">
    <source>
        <dbReference type="SAM" id="MobiDB-lite"/>
    </source>
</evidence>
<evidence type="ECO:0000259" key="9">
    <source>
        <dbReference type="Pfam" id="PF00924"/>
    </source>
</evidence>
<keyword evidence="7" id="KW-0406">Ion transport</keyword>
<comment type="similarity">
    <text evidence="2 7">Belongs to the MscS (TC 1.A.23) family.</text>
</comment>
<protein>
    <recommendedName>
        <fullName evidence="7">Small-conductance mechanosensitive channel</fullName>
    </recommendedName>
</protein>
<feature type="transmembrane region" description="Helical" evidence="7">
    <location>
        <begin position="236"/>
        <end position="255"/>
    </location>
</feature>
<evidence type="ECO:0000256" key="6">
    <source>
        <dbReference type="ARBA" id="ARBA00023136"/>
    </source>
</evidence>
<dbReference type="InterPro" id="IPR049278">
    <property type="entry name" value="MS_channel_C"/>
</dbReference>
<keyword evidence="5 7" id="KW-1133">Transmembrane helix</keyword>
<keyword evidence="7" id="KW-0997">Cell inner membrane</keyword>
<evidence type="ECO:0000256" key="2">
    <source>
        <dbReference type="ARBA" id="ARBA00008017"/>
    </source>
</evidence>
<dbReference type="Pfam" id="PF21082">
    <property type="entry name" value="MS_channel_3rd"/>
    <property type="match status" value="1"/>
</dbReference>
<dbReference type="GO" id="GO:0008381">
    <property type="term" value="F:mechanosensitive monoatomic ion channel activity"/>
    <property type="evidence" value="ECO:0007669"/>
    <property type="project" value="InterPro"/>
</dbReference>
<reference evidence="11 12" key="1">
    <citation type="submission" date="2018-07" db="EMBL/GenBank/DDBJ databases">
        <title>Rhodosalinus sp. strain E84T genomic sequence and assembly.</title>
        <authorList>
            <person name="Liu Z.-W."/>
            <person name="Lu D.-C."/>
        </authorList>
    </citation>
    <scope>NUCLEOTIDE SEQUENCE [LARGE SCALE GENOMIC DNA]</scope>
    <source>
        <strain evidence="11 12">E84</strain>
    </source>
</reference>
<feature type="region of interest" description="Disordered" evidence="8">
    <location>
        <begin position="425"/>
        <end position="448"/>
    </location>
</feature>
<evidence type="ECO:0000259" key="10">
    <source>
        <dbReference type="Pfam" id="PF21082"/>
    </source>
</evidence>
<evidence type="ECO:0000256" key="5">
    <source>
        <dbReference type="ARBA" id="ARBA00022989"/>
    </source>
</evidence>
<evidence type="ECO:0000256" key="3">
    <source>
        <dbReference type="ARBA" id="ARBA00022475"/>
    </source>
</evidence>
<dbReference type="Pfam" id="PF00924">
    <property type="entry name" value="MS_channel_2nd"/>
    <property type="match status" value="1"/>
</dbReference>
<feature type="domain" description="Mechanosensitive ion channel MscS C-terminal" evidence="10">
    <location>
        <begin position="326"/>
        <end position="408"/>
    </location>
</feature>
<dbReference type="EMBL" id="QNTQ01000001">
    <property type="protein sequence ID" value="RBI87732.1"/>
    <property type="molecule type" value="Genomic_DNA"/>
</dbReference>
<dbReference type="SUPFAM" id="SSF50182">
    <property type="entry name" value="Sm-like ribonucleoproteins"/>
    <property type="match status" value="1"/>
</dbReference>
<comment type="subunit">
    <text evidence="7">Homoheptamer.</text>
</comment>
<keyword evidence="3" id="KW-1003">Cell membrane</keyword>
<keyword evidence="7" id="KW-0407">Ion channel</keyword>
<dbReference type="PANTHER" id="PTHR30221:SF1">
    <property type="entry name" value="SMALL-CONDUCTANCE MECHANOSENSITIVE CHANNEL"/>
    <property type="match status" value="1"/>
</dbReference>
<evidence type="ECO:0000256" key="4">
    <source>
        <dbReference type="ARBA" id="ARBA00022692"/>
    </source>
</evidence>
<keyword evidence="12" id="KW-1185">Reference proteome</keyword>
<dbReference type="Gene3D" id="3.30.70.100">
    <property type="match status" value="1"/>
</dbReference>
<evidence type="ECO:0000313" key="11">
    <source>
        <dbReference type="EMBL" id="RBI87732.1"/>
    </source>
</evidence>
<accession>A0A365UED2</accession>
<dbReference type="InterPro" id="IPR006685">
    <property type="entry name" value="MscS_channel_2nd"/>
</dbReference>
<dbReference type="OrthoDB" id="9814206at2"/>
<dbReference type="InterPro" id="IPR023408">
    <property type="entry name" value="MscS_beta-dom_sf"/>
</dbReference>
<dbReference type="InterPro" id="IPR010920">
    <property type="entry name" value="LSM_dom_sf"/>
</dbReference>
<name>A0A365UED2_9RHOB</name>
<evidence type="ECO:0000256" key="7">
    <source>
        <dbReference type="RuleBase" id="RU369025"/>
    </source>
</evidence>
<evidence type="ECO:0000256" key="1">
    <source>
        <dbReference type="ARBA" id="ARBA00004651"/>
    </source>
</evidence>
<comment type="subcellular location">
    <subcellularLocation>
        <location evidence="7">Cell inner membrane</location>
        <topology evidence="7">Multi-pass membrane protein</topology>
    </subcellularLocation>
    <subcellularLocation>
        <location evidence="1">Cell membrane</location>
        <topology evidence="1">Multi-pass membrane protein</topology>
    </subcellularLocation>
</comment>
<dbReference type="GO" id="GO:0005886">
    <property type="term" value="C:plasma membrane"/>
    <property type="evidence" value="ECO:0007669"/>
    <property type="project" value="UniProtKB-SubCell"/>
</dbReference>
<comment type="caution">
    <text evidence="11">The sequence shown here is derived from an EMBL/GenBank/DDBJ whole genome shotgun (WGS) entry which is preliminary data.</text>
</comment>
<dbReference type="SUPFAM" id="SSF82689">
    <property type="entry name" value="Mechanosensitive channel protein MscS (YggB), C-terminal domain"/>
    <property type="match status" value="1"/>
</dbReference>
<comment type="caution">
    <text evidence="7">Lacks conserved residue(s) required for the propagation of feature annotation.</text>
</comment>
<sequence>MAAISAAPAVAQDGDTVASEVLSAEAEPYPPLLAQRSISLPDLQLRLVPLTVDQLSALAAAWQDHARAATQDVVDKSIEIRAADSANAEPLRAERLILLEERATVFDKLGAVVLSLETKGGDPAEVATYRNYITAVTVEETSRWTFQEFADSVIAWAFSSDGGGQLLFQIAVILVAFFALLAAARFARGWVRRVLTRVPNLSKLLQGFLVMIAYWLTLAFGLMLVLAFLGVNITPLFALVGGASFIIAFALQDTLGNLASGLMIMINRPFDEGDFVSLGGVDGTVQSVSIVSTKVITPDNRVIVIPNSKVWGDVITNTSASDIRRIDLVFGISYDDSIQKAQEVIEQVVADYPAVLDDPAPVIRVNELSASSVDFICRPWVKTGDYLSTFWDLTRNVKEAFDANGITIPFPQTEMHLHVAGGQPMRPDDPKALLTGDAATADRRVEGT</sequence>
<feature type="domain" description="Mechanosensitive ion channel MscS" evidence="9">
    <location>
        <begin position="253"/>
        <end position="319"/>
    </location>
</feature>
<keyword evidence="7" id="KW-0813">Transport</keyword>
<dbReference type="AlphaFoldDB" id="A0A365UED2"/>